<protein>
    <submittedName>
        <fullName evidence="3">Uncharacterized protein</fullName>
    </submittedName>
</protein>
<reference evidence="3" key="1">
    <citation type="submission" date="2022-11" db="EMBL/GenBank/DDBJ databases">
        <title>Genomics discovery of giant fungal viruses from subsurface oceanic crustal fluids.</title>
        <authorList>
            <person name="Bhattacharjee A.S."/>
            <person name="Schulz F."/>
            <person name="Woyke T."/>
            <person name="Orcutt B.N."/>
            <person name="Matinez Martinez J."/>
        </authorList>
    </citation>
    <scope>NUCLEOTIDE SEQUENCE</scope>
    <source>
        <strain evidence="2">VSAG1.JdFR</strain>
        <strain evidence="3">VSAG8.JdFR</strain>
    </source>
</reference>
<dbReference type="EMBL" id="OP765584">
    <property type="protein sequence ID" value="UZT29201.1"/>
    <property type="molecule type" value="Genomic_DNA"/>
</dbReference>
<sequence>MASKCPPGVFCIENYTLLIVIIISILILLYLNNKFRTTNNDKSLNIDLVSNISSLMNNLKIPRNFITNNNNDVLLNPYEPPLRNNNIFINSGQSPPGIPINIPTQSVDSTYRQVGILTRTNGDETILPLMGKPLFTNRDKWNFYTMSDKNNSIKLPISYKKKSCTNEYGCDNLNNGDMVYVEGYNDAFKVTSYDNNTMRYIPYL</sequence>
<proteinExistence type="predicted"/>
<dbReference type="InterPro" id="IPR043929">
    <property type="entry name" value="DUF5755"/>
</dbReference>
<evidence type="ECO:0000313" key="2">
    <source>
        <dbReference type="EMBL" id="UZT28858.1"/>
    </source>
</evidence>
<evidence type="ECO:0000256" key="1">
    <source>
        <dbReference type="SAM" id="Phobius"/>
    </source>
</evidence>
<keyword evidence="1" id="KW-1133">Transmembrane helix</keyword>
<keyword evidence="1" id="KW-0472">Membrane</keyword>
<feature type="transmembrane region" description="Helical" evidence="1">
    <location>
        <begin position="12"/>
        <end position="31"/>
    </location>
</feature>
<accession>A0A9E8G505</accession>
<dbReference type="EMBL" id="OP765507">
    <property type="protein sequence ID" value="UZT28858.1"/>
    <property type="molecule type" value="Genomic_DNA"/>
</dbReference>
<dbReference type="Pfam" id="PF19059">
    <property type="entry name" value="DUF5755"/>
    <property type="match status" value="1"/>
</dbReference>
<organism evidence="3">
    <name type="scientific">Nucleocytoviricota sp</name>
    <dbReference type="NCBI Taxonomy" id="2809609"/>
    <lineage>
        <taxon>Viruses</taxon>
        <taxon>Varidnaviria</taxon>
        <taxon>Bamfordvirae</taxon>
        <taxon>Nucleocytoviricota</taxon>
    </lineage>
</organism>
<keyword evidence="1" id="KW-0812">Transmembrane</keyword>
<name>A0A9E8G505_9VIRU</name>
<evidence type="ECO:0000313" key="3">
    <source>
        <dbReference type="EMBL" id="UZT29201.1"/>
    </source>
</evidence>